<reference evidence="2 3" key="1">
    <citation type="submission" date="2021-06" db="EMBL/GenBank/DDBJ databases">
        <title>Caerostris darwini draft genome.</title>
        <authorList>
            <person name="Kono N."/>
            <person name="Arakawa K."/>
        </authorList>
    </citation>
    <scope>NUCLEOTIDE SEQUENCE [LARGE SCALE GENOMIC DNA]</scope>
</reference>
<keyword evidence="3" id="KW-1185">Reference proteome</keyword>
<feature type="region of interest" description="Disordered" evidence="1">
    <location>
        <begin position="91"/>
        <end position="115"/>
    </location>
</feature>
<comment type="caution">
    <text evidence="2">The sequence shown here is derived from an EMBL/GenBank/DDBJ whole genome shotgun (WGS) entry which is preliminary data.</text>
</comment>
<dbReference type="EMBL" id="BPLQ01010207">
    <property type="protein sequence ID" value="GIY49168.1"/>
    <property type="molecule type" value="Genomic_DNA"/>
</dbReference>
<evidence type="ECO:0000313" key="2">
    <source>
        <dbReference type="EMBL" id="GIY49168.1"/>
    </source>
</evidence>
<protein>
    <submittedName>
        <fullName evidence="2">Uncharacterized protein</fullName>
    </submittedName>
</protein>
<name>A0AAV4TRE6_9ARAC</name>
<dbReference type="AlphaFoldDB" id="A0AAV4TRE6"/>
<evidence type="ECO:0000313" key="3">
    <source>
        <dbReference type="Proteomes" id="UP001054837"/>
    </source>
</evidence>
<accession>A0AAV4TRE6</accession>
<gene>
    <name evidence="2" type="ORF">CDAR_437091</name>
</gene>
<organism evidence="2 3">
    <name type="scientific">Caerostris darwini</name>
    <dbReference type="NCBI Taxonomy" id="1538125"/>
    <lineage>
        <taxon>Eukaryota</taxon>
        <taxon>Metazoa</taxon>
        <taxon>Ecdysozoa</taxon>
        <taxon>Arthropoda</taxon>
        <taxon>Chelicerata</taxon>
        <taxon>Arachnida</taxon>
        <taxon>Araneae</taxon>
        <taxon>Araneomorphae</taxon>
        <taxon>Entelegynae</taxon>
        <taxon>Araneoidea</taxon>
        <taxon>Araneidae</taxon>
        <taxon>Caerostris</taxon>
    </lineage>
</organism>
<evidence type="ECO:0000256" key="1">
    <source>
        <dbReference type="SAM" id="MobiDB-lite"/>
    </source>
</evidence>
<proteinExistence type="predicted"/>
<sequence length="115" mass="13112">MREKNVSVREKKGIFPKHQQLLSLTTARLTTLLQDDKQWFRAEQELFTPLALLPFFPRLFVPFTSGTFINNNNEVQMVIIDRDIETELGSFTSSPEANGATSSTMKESSSIKLFL</sequence>
<dbReference type="Proteomes" id="UP001054837">
    <property type="component" value="Unassembled WGS sequence"/>
</dbReference>